<comment type="caution">
    <text evidence="1">The sequence shown here is derived from an EMBL/GenBank/DDBJ whole genome shotgun (WGS) entry which is preliminary data.</text>
</comment>
<proteinExistence type="predicted"/>
<accession>A0A369TCK1</accession>
<sequence length="99" mass="11571">MLTYEDVLELSELTEEEIEAIAEHEHIPAICAAEYGYYLCHSPEGIPMLRRIILDDIMEARRHENYEKEMKLREVLKHFIRTHPENLTRGDTETTGNAS</sequence>
<evidence type="ECO:0000313" key="2">
    <source>
        <dbReference type="Proteomes" id="UP000253941"/>
    </source>
</evidence>
<dbReference type="RefSeq" id="WP_114581648.1">
    <property type="nucleotide sequence ID" value="NZ_QPMH01000005.1"/>
</dbReference>
<dbReference type="Proteomes" id="UP000253941">
    <property type="component" value="Unassembled WGS sequence"/>
</dbReference>
<protein>
    <submittedName>
        <fullName evidence="1">Uncharacterized protein</fullName>
    </submittedName>
</protein>
<keyword evidence="2" id="KW-1185">Reference proteome</keyword>
<organism evidence="1 2">
    <name type="scientific">Ferruginivarius sediminum</name>
    <dbReference type="NCBI Taxonomy" id="2661937"/>
    <lineage>
        <taxon>Bacteria</taxon>
        <taxon>Pseudomonadati</taxon>
        <taxon>Pseudomonadota</taxon>
        <taxon>Alphaproteobacteria</taxon>
        <taxon>Rhodospirillales</taxon>
        <taxon>Rhodospirillaceae</taxon>
        <taxon>Ferruginivarius</taxon>
    </lineage>
</organism>
<dbReference type="AlphaFoldDB" id="A0A369TCK1"/>
<evidence type="ECO:0000313" key="1">
    <source>
        <dbReference type="EMBL" id="RDD62552.1"/>
    </source>
</evidence>
<name>A0A369TCK1_9PROT</name>
<reference evidence="1 2" key="1">
    <citation type="submission" date="2018-07" db="EMBL/GenBank/DDBJ databases">
        <title>Venubactetium sediminum gen. nov., sp. nov., isolated from a marine solar saltern.</title>
        <authorList>
            <person name="Wang S."/>
        </authorList>
    </citation>
    <scope>NUCLEOTIDE SEQUENCE [LARGE SCALE GENOMIC DNA]</scope>
    <source>
        <strain evidence="1 2">WD2A32</strain>
    </source>
</reference>
<gene>
    <name evidence="1" type="ORF">DRB17_07875</name>
</gene>
<dbReference type="EMBL" id="QPMH01000005">
    <property type="protein sequence ID" value="RDD62552.1"/>
    <property type="molecule type" value="Genomic_DNA"/>
</dbReference>